<dbReference type="Gene3D" id="3.40.50.2000">
    <property type="entry name" value="Glycogen Phosphorylase B"/>
    <property type="match status" value="2"/>
</dbReference>
<evidence type="ECO:0000256" key="1">
    <source>
        <dbReference type="ARBA" id="ARBA00023235"/>
    </source>
</evidence>
<evidence type="ECO:0000313" key="7">
    <source>
        <dbReference type="EMBL" id="PQJ62380.1"/>
    </source>
</evidence>
<dbReference type="AlphaFoldDB" id="A0A2S7VL41"/>
<comment type="catalytic activity">
    <reaction evidence="2">
        <text>UDP-N-acetyl-alpha-D-glucosamine = UDP-N-acetyl-alpha-D-mannosamine</text>
        <dbReference type="Rhea" id="RHEA:17213"/>
        <dbReference type="ChEBI" id="CHEBI:57705"/>
        <dbReference type="ChEBI" id="CHEBI:68623"/>
        <dbReference type="EC" id="5.1.3.14"/>
    </reaction>
</comment>
<name>A0A2S7VL41_PHOAN</name>
<sequence>MKTLIITGTRPEIIKMAPVYAEFKKQNKWVEWCHTGQHGTLAEQTFRVFDIKPDYFFQRPEGNTLTDLVSGLMVNIQSVLQKNEYDCVLVHGDTSSTLAGAMAAFYAQIPCIGHVEAGLRSGNLQHPFPEESNRTLVARIANLHFSPTEMAKEALLAEGVKPESVIVTGNTAIDAQKLLLDKGIINLEATNTVLVTAHRRENWLSIPTISEAIKKLINLKPELRFVLAVHPNPTVKQAVMDNLSDVENLSIVEPLDYLALQQTLASSVLTMTDSGGIQEEAPTYGTPVVILRETTERPEALNLGLSILAGADDSNRIVDAALTLLFQGKSEDCLNPYGKGDASALICKRVHEF</sequence>
<keyword evidence="1 5" id="KW-0413">Isomerase</keyword>
<comment type="caution">
    <text evidence="7">The sequence shown here is derived from an EMBL/GenBank/DDBJ whole genome shotgun (WGS) entry which is preliminary data.</text>
</comment>
<evidence type="ECO:0000313" key="8">
    <source>
        <dbReference type="Proteomes" id="UP000238730"/>
    </source>
</evidence>
<dbReference type="OrthoDB" id="9803238at2"/>
<dbReference type="EMBL" id="MSCJ01000003">
    <property type="protein sequence ID" value="PQJ62380.1"/>
    <property type="molecule type" value="Genomic_DNA"/>
</dbReference>
<feature type="domain" description="UDP-N-acetylglucosamine 2-epimerase" evidence="6">
    <location>
        <begin position="29"/>
        <end position="348"/>
    </location>
</feature>
<dbReference type="RefSeq" id="WP_105062191.1">
    <property type="nucleotide sequence ID" value="NZ_MSCJ01000003.1"/>
</dbReference>
<dbReference type="InterPro" id="IPR029767">
    <property type="entry name" value="WecB-like"/>
</dbReference>
<accession>A0A2S7VL41</accession>
<dbReference type="NCBIfam" id="TIGR00236">
    <property type="entry name" value="wecB"/>
    <property type="match status" value="1"/>
</dbReference>
<comment type="similarity">
    <text evidence="3 5">Belongs to the UDP-N-acetylglucosamine 2-epimerase family.</text>
</comment>
<dbReference type="GO" id="GO:0008761">
    <property type="term" value="F:UDP-N-acetylglucosamine 2-epimerase activity"/>
    <property type="evidence" value="ECO:0007669"/>
    <property type="project" value="UniProtKB-EC"/>
</dbReference>
<evidence type="ECO:0000256" key="2">
    <source>
        <dbReference type="ARBA" id="ARBA00036080"/>
    </source>
</evidence>
<dbReference type="Pfam" id="PF02350">
    <property type="entry name" value="Epimerase_2"/>
    <property type="match status" value="1"/>
</dbReference>
<protein>
    <recommendedName>
        <fullName evidence="4">UDP-N-acetylglucosamine 2-epimerase (non-hydrolyzing)</fullName>
        <ecNumber evidence="4">5.1.3.14</ecNumber>
    </recommendedName>
</protein>
<evidence type="ECO:0000256" key="5">
    <source>
        <dbReference type="RuleBase" id="RU003513"/>
    </source>
</evidence>
<reference evidence="7 8" key="1">
    <citation type="submission" date="2016-12" db="EMBL/GenBank/DDBJ databases">
        <title>Diversity of luminous bacteria.</title>
        <authorList>
            <person name="Yoshizawa S."/>
            <person name="Kogure K."/>
        </authorList>
    </citation>
    <scope>NUCLEOTIDE SEQUENCE [LARGE SCALE GENOMIC DNA]</scope>
    <source>
        <strain evidence="7 8">LC1-200</strain>
    </source>
</reference>
<evidence type="ECO:0000256" key="4">
    <source>
        <dbReference type="ARBA" id="ARBA00038858"/>
    </source>
</evidence>
<evidence type="ECO:0000259" key="6">
    <source>
        <dbReference type="Pfam" id="PF02350"/>
    </source>
</evidence>
<evidence type="ECO:0000256" key="3">
    <source>
        <dbReference type="ARBA" id="ARBA00038209"/>
    </source>
</evidence>
<proteinExistence type="inferred from homology"/>
<dbReference type="CDD" id="cd03786">
    <property type="entry name" value="GTB_UDP-GlcNAc_2-Epimerase"/>
    <property type="match status" value="1"/>
</dbReference>
<dbReference type="PANTHER" id="PTHR43174">
    <property type="entry name" value="UDP-N-ACETYLGLUCOSAMINE 2-EPIMERASE"/>
    <property type="match status" value="1"/>
</dbReference>
<dbReference type="PANTHER" id="PTHR43174:SF2">
    <property type="entry name" value="UDP-N-ACETYLGLUCOSAMINE 2-EPIMERASE"/>
    <property type="match status" value="1"/>
</dbReference>
<organism evidence="7 8">
    <name type="scientific">Photobacterium angustum</name>
    <dbReference type="NCBI Taxonomy" id="661"/>
    <lineage>
        <taxon>Bacteria</taxon>
        <taxon>Pseudomonadati</taxon>
        <taxon>Pseudomonadota</taxon>
        <taxon>Gammaproteobacteria</taxon>
        <taxon>Vibrionales</taxon>
        <taxon>Vibrionaceae</taxon>
        <taxon>Photobacterium</taxon>
    </lineage>
</organism>
<dbReference type="InterPro" id="IPR003331">
    <property type="entry name" value="UDP_GlcNAc_Epimerase_2_dom"/>
</dbReference>
<dbReference type="SUPFAM" id="SSF53756">
    <property type="entry name" value="UDP-Glycosyltransferase/glycogen phosphorylase"/>
    <property type="match status" value="1"/>
</dbReference>
<dbReference type="Proteomes" id="UP000238730">
    <property type="component" value="Unassembled WGS sequence"/>
</dbReference>
<gene>
    <name evidence="7" type="ORF">BTO08_19290</name>
</gene>
<dbReference type="EC" id="5.1.3.14" evidence="4"/>